<evidence type="ECO:0000256" key="7">
    <source>
        <dbReference type="SAM" id="Coils"/>
    </source>
</evidence>
<comment type="subcellular location">
    <subcellularLocation>
        <location evidence="4">Cytoplasm</location>
    </subcellularLocation>
</comment>
<evidence type="ECO:0000256" key="8">
    <source>
        <dbReference type="SAM" id="MobiDB-lite"/>
    </source>
</evidence>
<comment type="function">
    <text evidence="4 5">Participates actively in the response to hyperosmotic and heat shock by preventing the aggregation of stress-denatured proteins, in association with DnaK and GrpE. It is the nucleotide exchange factor for DnaK and may function as a thermosensor. Unfolded proteins bind initially to DnaJ; upon interaction with the DnaJ-bound protein, DnaK hydrolyzes its bound ATP, resulting in the formation of a stable complex. GrpE releases ADP from DnaK; ATP binding to DnaK triggers the release of the substrate protein, thus completing the reaction cycle. Several rounds of ATP-dependent interactions between DnaJ, DnaK and GrpE are required for fully efficient folding.</text>
</comment>
<keyword evidence="2 4" id="KW-0346">Stress response</keyword>
<dbReference type="FunCoup" id="A0A1Y5RI29">
    <property type="interactions" value="553"/>
</dbReference>
<evidence type="ECO:0000313" key="9">
    <source>
        <dbReference type="EMBL" id="SLN18100.1"/>
    </source>
</evidence>
<dbReference type="FunFam" id="2.30.22.10:FF:000002">
    <property type="entry name" value="GrpE protein homolog"/>
    <property type="match status" value="1"/>
</dbReference>
<dbReference type="AlphaFoldDB" id="A0A1Y5RI29"/>
<evidence type="ECO:0000313" key="10">
    <source>
        <dbReference type="Proteomes" id="UP000193200"/>
    </source>
</evidence>
<organism evidence="9 10">
    <name type="scientific">Oceanibacterium hippocampi</name>
    <dbReference type="NCBI Taxonomy" id="745714"/>
    <lineage>
        <taxon>Bacteria</taxon>
        <taxon>Pseudomonadati</taxon>
        <taxon>Pseudomonadota</taxon>
        <taxon>Alphaproteobacteria</taxon>
        <taxon>Sneathiellales</taxon>
        <taxon>Sneathiellaceae</taxon>
        <taxon>Oceanibacterium</taxon>
    </lineage>
</organism>
<evidence type="ECO:0000256" key="6">
    <source>
        <dbReference type="RuleBase" id="RU004478"/>
    </source>
</evidence>
<dbReference type="GO" id="GO:0000774">
    <property type="term" value="F:adenyl-nucleotide exchange factor activity"/>
    <property type="evidence" value="ECO:0007669"/>
    <property type="project" value="InterPro"/>
</dbReference>
<feature type="region of interest" description="Disordered" evidence="8">
    <location>
        <begin position="1"/>
        <end position="49"/>
    </location>
</feature>
<dbReference type="PRINTS" id="PR00773">
    <property type="entry name" value="GRPEPROTEIN"/>
</dbReference>
<accession>A0A1Y5RI29</accession>
<gene>
    <name evidence="4" type="primary">grpE</name>
    <name evidence="9" type="ORF">OCH7691_00370</name>
</gene>
<dbReference type="GO" id="GO:0051087">
    <property type="term" value="F:protein-folding chaperone binding"/>
    <property type="evidence" value="ECO:0007669"/>
    <property type="project" value="InterPro"/>
</dbReference>
<comment type="similarity">
    <text evidence="1 4 6">Belongs to the GrpE family.</text>
</comment>
<dbReference type="GO" id="GO:0005737">
    <property type="term" value="C:cytoplasm"/>
    <property type="evidence" value="ECO:0007669"/>
    <property type="project" value="UniProtKB-SubCell"/>
</dbReference>
<feature type="compositionally biased region" description="Acidic residues" evidence="8">
    <location>
        <begin position="27"/>
        <end position="42"/>
    </location>
</feature>
<dbReference type="HAMAP" id="MF_01151">
    <property type="entry name" value="GrpE"/>
    <property type="match status" value="1"/>
</dbReference>
<dbReference type="GO" id="GO:0051082">
    <property type="term" value="F:unfolded protein binding"/>
    <property type="evidence" value="ECO:0007669"/>
    <property type="project" value="TreeGrafter"/>
</dbReference>
<dbReference type="SUPFAM" id="SSF58014">
    <property type="entry name" value="Coiled-coil domain of nucleotide exchange factor GrpE"/>
    <property type="match status" value="1"/>
</dbReference>
<dbReference type="Gene3D" id="2.30.22.10">
    <property type="entry name" value="Head domain of nucleotide exchange factor GrpE"/>
    <property type="match status" value="1"/>
</dbReference>
<dbReference type="Gene3D" id="3.90.20.20">
    <property type="match status" value="1"/>
</dbReference>
<dbReference type="InterPro" id="IPR009012">
    <property type="entry name" value="GrpE_head"/>
</dbReference>
<evidence type="ECO:0000256" key="2">
    <source>
        <dbReference type="ARBA" id="ARBA00023016"/>
    </source>
</evidence>
<name>A0A1Y5RI29_9PROT</name>
<evidence type="ECO:0000256" key="3">
    <source>
        <dbReference type="ARBA" id="ARBA00023186"/>
    </source>
</evidence>
<dbReference type="NCBIfam" id="NF010738">
    <property type="entry name" value="PRK14140.1"/>
    <property type="match status" value="1"/>
</dbReference>
<protein>
    <recommendedName>
        <fullName evidence="4 5">Protein GrpE</fullName>
    </recommendedName>
    <alternativeName>
        <fullName evidence="4">HSP-70 cofactor</fullName>
    </alternativeName>
</protein>
<keyword evidence="4" id="KW-0963">Cytoplasm</keyword>
<evidence type="ECO:0000256" key="4">
    <source>
        <dbReference type="HAMAP-Rule" id="MF_01151"/>
    </source>
</evidence>
<dbReference type="GO" id="GO:0042803">
    <property type="term" value="F:protein homodimerization activity"/>
    <property type="evidence" value="ECO:0007669"/>
    <property type="project" value="InterPro"/>
</dbReference>
<dbReference type="InterPro" id="IPR000740">
    <property type="entry name" value="GrpE"/>
</dbReference>
<sequence length="208" mass="22958">MEDTEKKAADMETEQNAAGTEDRAEDVVEAESDSEAAVEMDDGDPRDREIADLKDRLLRAMADAENTRRRAERDREEARKFAMANFARDILTLGDNMSRAIENMAKTDTGDSDVLNKLIEGVKMIDADLVSTLERHNIRRLDPLGEKFDPNFHQAMFEVPDPNAEPGTVVQVLQAGYVISDRLLRPAMVGVAKAAGGEPNPNKVDTSA</sequence>
<comment type="subunit">
    <text evidence="4">Homodimer.</text>
</comment>
<feature type="coiled-coil region" evidence="7">
    <location>
        <begin position="50"/>
        <end position="81"/>
    </location>
</feature>
<dbReference type="InParanoid" id="A0A1Y5RI29"/>
<dbReference type="CDD" id="cd00446">
    <property type="entry name" value="GrpE"/>
    <property type="match status" value="1"/>
</dbReference>
<dbReference type="Proteomes" id="UP000193200">
    <property type="component" value="Unassembled WGS sequence"/>
</dbReference>
<keyword evidence="7" id="KW-0175">Coiled coil</keyword>
<dbReference type="PANTHER" id="PTHR21237:SF23">
    <property type="entry name" value="GRPE PROTEIN HOMOLOG, MITOCHONDRIAL"/>
    <property type="match status" value="1"/>
</dbReference>
<dbReference type="RefSeq" id="WP_085881717.1">
    <property type="nucleotide sequence ID" value="NZ_FWFR01000001.1"/>
</dbReference>
<evidence type="ECO:0000256" key="5">
    <source>
        <dbReference type="RuleBase" id="RU000639"/>
    </source>
</evidence>
<dbReference type="PANTHER" id="PTHR21237">
    <property type="entry name" value="GRPE PROTEIN"/>
    <property type="match status" value="1"/>
</dbReference>
<evidence type="ECO:0000256" key="1">
    <source>
        <dbReference type="ARBA" id="ARBA00009054"/>
    </source>
</evidence>
<dbReference type="InterPro" id="IPR013805">
    <property type="entry name" value="GrpE_CC"/>
</dbReference>
<proteinExistence type="inferred from homology"/>
<dbReference type="OrthoDB" id="9789811at2"/>
<dbReference type="PROSITE" id="PS01071">
    <property type="entry name" value="GRPE"/>
    <property type="match status" value="1"/>
</dbReference>
<keyword evidence="10" id="KW-1185">Reference proteome</keyword>
<dbReference type="SUPFAM" id="SSF51064">
    <property type="entry name" value="Head domain of nucleotide exchange factor GrpE"/>
    <property type="match status" value="1"/>
</dbReference>
<dbReference type="GO" id="GO:0006457">
    <property type="term" value="P:protein folding"/>
    <property type="evidence" value="ECO:0007669"/>
    <property type="project" value="InterPro"/>
</dbReference>
<dbReference type="EMBL" id="FWFR01000001">
    <property type="protein sequence ID" value="SLN18100.1"/>
    <property type="molecule type" value="Genomic_DNA"/>
</dbReference>
<dbReference type="NCBIfam" id="NF010739">
    <property type="entry name" value="PRK14141.1"/>
    <property type="match status" value="1"/>
</dbReference>
<keyword evidence="3 4" id="KW-0143">Chaperone</keyword>
<reference evidence="9 10" key="1">
    <citation type="submission" date="2017-03" db="EMBL/GenBank/DDBJ databases">
        <authorList>
            <person name="Afonso C.L."/>
            <person name="Miller P.J."/>
            <person name="Scott M.A."/>
            <person name="Spackman E."/>
            <person name="Goraichik I."/>
            <person name="Dimitrov K.M."/>
            <person name="Suarez D.L."/>
            <person name="Swayne D.E."/>
        </authorList>
    </citation>
    <scope>NUCLEOTIDE SEQUENCE [LARGE SCALE GENOMIC DNA]</scope>
    <source>
        <strain evidence="9 10">CECT 7691</strain>
    </source>
</reference>
<feature type="compositionally biased region" description="Basic and acidic residues" evidence="8">
    <location>
        <begin position="1"/>
        <end position="10"/>
    </location>
</feature>
<dbReference type="Pfam" id="PF01025">
    <property type="entry name" value="GrpE"/>
    <property type="match status" value="1"/>
</dbReference>